<proteinExistence type="inferred from homology"/>
<comment type="caution">
    <text evidence="3">The sequence shown here is derived from an EMBL/GenBank/DDBJ whole genome shotgun (WGS) entry which is preliminary data.</text>
</comment>
<keyword evidence="4" id="KW-1185">Reference proteome</keyword>
<organism evidence="3 4">
    <name type="scientific">Sagittula salina</name>
    <dbReference type="NCBI Taxonomy" id="2820268"/>
    <lineage>
        <taxon>Bacteria</taxon>
        <taxon>Pseudomonadati</taxon>
        <taxon>Pseudomonadota</taxon>
        <taxon>Alphaproteobacteria</taxon>
        <taxon>Rhodobacterales</taxon>
        <taxon>Roseobacteraceae</taxon>
        <taxon>Sagittula</taxon>
    </lineage>
</organism>
<evidence type="ECO:0000313" key="4">
    <source>
        <dbReference type="Proteomes" id="UP000675940"/>
    </source>
</evidence>
<dbReference type="InterPro" id="IPR029052">
    <property type="entry name" value="Metallo-depent_PP-like"/>
</dbReference>
<protein>
    <submittedName>
        <fullName evidence="3">CapA family protein</fullName>
    </submittedName>
</protein>
<dbReference type="InterPro" id="IPR052169">
    <property type="entry name" value="CW_Biosynth-Accessory"/>
</dbReference>
<reference evidence="3" key="1">
    <citation type="submission" date="2021-03" db="EMBL/GenBank/DDBJ databases">
        <title>Sagittula salina sp. nov. strain M10.9X isolated from the marine waste.</title>
        <authorList>
            <person name="Satari L."/>
            <person name="Molina-Menor E."/>
            <person name="Vidal-Verdu A."/>
            <person name="Pascual J."/>
            <person name="Pereto J."/>
            <person name="Porcar M."/>
        </authorList>
    </citation>
    <scope>NUCLEOTIDE SEQUENCE</scope>
    <source>
        <strain evidence="3">M10.9X</strain>
    </source>
</reference>
<feature type="domain" description="Capsule synthesis protein CapA" evidence="2">
    <location>
        <begin position="1"/>
        <end position="272"/>
    </location>
</feature>
<evidence type="ECO:0000256" key="1">
    <source>
        <dbReference type="ARBA" id="ARBA00005662"/>
    </source>
</evidence>
<dbReference type="EMBL" id="JAGISH010000001">
    <property type="protein sequence ID" value="MBP0480896.1"/>
    <property type="molecule type" value="Genomic_DNA"/>
</dbReference>
<dbReference type="PANTHER" id="PTHR33393">
    <property type="entry name" value="POLYGLUTAMINE SYNTHESIS ACCESSORY PROTEIN RV0574C-RELATED"/>
    <property type="match status" value="1"/>
</dbReference>
<dbReference type="InterPro" id="IPR019079">
    <property type="entry name" value="Capsule_synth_CapA"/>
</dbReference>
<dbReference type="SMART" id="SM00854">
    <property type="entry name" value="PGA_cap"/>
    <property type="match status" value="1"/>
</dbReference>
<gene>
    <name evidence="3" type="ORF">J5474_00120</name>
</gene>
<dbReference type="SUPFAM" id="SSF56300">
    <property type="entry name" value="Metallo-dependent phosphatases"/>
    <property type="match status" value="1"/>
</dbReference>
<dbReference type="CDD" id="cd07381">
    <property type="entry name" value="MPP_CapA"/>
    <property type="match status" value="1"/>
</dbReference>
<dbReference type="AlphaFoldDB" id="A0A940MG48"/>
<name>A0A940MG48_9RHOB</name>
<evidence type="ECO:0000313" key="3">
    <source>
        <dbReference type="EMBL" id="MBP0480896.1"/>
    </source>
</evidence>
<comment type="similarity">
    <text evidence="1">Belongs to the CapA family.</text>
</comment>
<evidence type="ECO:0000259" key="2">
    <source>
        <dbReference type="SMART" id="SM00854"/>
    </source>
</evidence>
<dbReference type="Pfam" id="PF09587">
    <property type="entry name" value="PGA_cap"/>
    <property type="match status" value="1"/>
</dbReference>
<accession>A0A940MG48</accession>
<dbReference type="Gene3D" id="3.60.21.10">
    <property type="match status" value="1"/>
</dbReference>
<sequence>MLGRGIDQIQLRSCDPRIFESHVSSAQDYVTLAERASDAIPRGVGPRHVWGDLLADLDTRDVDLRLVNLETSITSGGTPDPLKGIHYRMHPANVAQLRAAGIDAATLANNHVLDWGRNGLAETLDTLAAAGIARAGAGRDAAEAFTPLSLGLPGGGRFLVLALALGDSGVPASWAARPDRPGVARPEPEDVPDWLSTRLATLRRVGDIVALSIHWGDNWGYAIPPTHRAIAAAAVGAGVDLVFGHSSHHLRAVEVIDGHLVMYGAGDLVNDYEGIGGHREFCPDLVLGYVADIRRDNGRLVALEMLPYRLRRFRLERTDREAVDWLARRMDREAGRFGGRVAQTPEATLRLEWAEDAAHDPA</sequence>
<dbReference type="PANTHER" id="PTHR33393:SF11">
    <property type="entry name" value="POLYGLUTAMINE SYNTHESIS ACCESSORY PROTEIN RV0574C-RELATED"/>
    <property type="match status" value="1"/>
</dbReference>
<dbReference type="Proteomes" id="UP000675940">
    <property type="component" value="Unassembled WGS sequence"/>
</dbReference>